<evidence type="ECO:0000313" key="3">
    <source>
        <dbReference type="EMBL" id="GHO50872.1"/>
    </source>
</evidence>
<dbReference type="PANTHER" id="PTHR33642:SF4">
    <property type="entry name" value="COX1_OXI3 INTRON 1 PROTEIN-RELATED"/>
    <property type="match status" value="1"/>
</dbReference>
<dbReference type="GO" id="GO:0006397">
    <property type="term" value="P:mRNA processing"/>
    <property type="evidence" value="ECO:0007669"/>
    <property type="project" value="InterPro"/>
</dbReference>
<dbReference type="EMBL" id="BNJF01000004">
    <property type="protein sequence ID" value="GHO48781.1"/>
    <property type="molecule type" value="Genomic_DNA"/>
</dbReference>
<dbReference type="PANTHER" id="PTHR33642">
    <property type="entry name" value="COX1/OXI3 INTRON 1 PROTEIN-RELATED"/>
    <property type="match status" value="1"/>
</dbReference>
<dbReference type="AlphaFoldDB" id="A0A8J3I7B8"/>
<gene>
    <name evidence="2" type="ORF">KSX_69440</name>
    <name evidence="3" type="ORF">KSX_90350</name>
</gene>
<evidence type="ECO:0000313" key="2">
    <source>
        <dbReference type="EMBL" id="GHO48781.1"/>
    </source>
</evidence>
<name>A0A8J3I7B8_9CHLR</name>
<dbReference type="InterPro" id="IPR000477">
    <property type="entry name" value="RT_dom"/>
</dbReference>
<dbReference type="GO" id="GO:0003964">
    <property type="term" value="F:RNA-directed DNA polymerase activity"/>
    <property type="evidence" value="ECO:0007669"/>
    <property type="project" value="TreeGrafter"/>
</dbReference>
<dbReference type="PROSITE" id="PS50878">
    <property type="entry name" value="RT_POL"/>
    <property type="match status" value="1"/>
</dbReference>
<dbReference type="Pfam" id="PF00078">
    <property type="entry name" value="RVT_1"/>
    <property type="match status" value="1"/>
</dbReference>
<evidence type="ECO:0000259" key="1">
    <source>
        <dbReference type="PROSITE" id="PS50878"/>
    </source>
</evidence>
<feature type="domain" description="Reverse transcriptase" evidence="1">
    <location>
        <begin position="72"/>
        <end position="364"/>
    </location>
</feature>
<dbReference type="GO" id="GO:0006315">
    <property type="term" value="P:homing of group II introns"/>
    <property type="evidence" value="ECO:0007669"/>
    <property type="project" value="TreeGrafter"/>
</dbReference>
<dbReference type="Pfam" id="PF01348">
    <property type="entry name" value="Intron_maturas2"/>
    <property type="match status" value="1"/>
</dbReference>
<reference evidence="2" key="1">
    <citation type="submission" date="2020-10" db="EMBL/GenBank/DDBJ databases">
        <title>Taxonomic study of unclassified bacteria belonging to the class Ktedonobacteria.</title>
        <authorList>
            <person name="Yabe S."/>
            <person name="Wang C.M."/>
            <person name="Zheng Y."/>
            <person name="Sakai Y."/>
            <person name="Cavaletti L."/>
            <person name="Monciardini P."/>
            <person name="Donadio S."/>
        </authorList>
    </citation>
    <scope>NUCLEOTIDE SEQUENCE</scope>
    <source>
        <strain evidence="2">SOSP1-1</strain>
    </source>
</reference>
<dbReference type="RefSeq" id="WP_236031734.1">
    <property type="nucleotide sequence ID" value="NZ_BNJF01000004.1"/>
</dbReference>
<dbReference type="Proteomes" id="UP000612362">
    <property type="component" value="Unassembled WGS sequence"/>
</dbReference>
<accession>A0A8J3I7B8</accession>
<dbReference type="EMBL" id="BNJF01000009">
    <property type="protein sequence ID" value="GHO50872.1"/>
    <property type="molecule type" value="Genomic_DNA"/>
</dbReference>
<sequence length="620" mass="71716">MEKSQKTLHRLERLRHLNTDRNWVNDDLYRLLYKEDLYIVAYERIKSAPGNMTPGSDGKTIDGISMNMIQQIIEEMRTEQFQFKPVRTVYIPKSNGKMRKLGIPSTRDKIVQEVIRTILECLYDSPHGPYFHETSHGFRPGRSCHTALREIRGKWPALNWFLEGDIQACFDAIDHEVLVSLLRKKIQDERFLNLIWKLLRAGYLDLQEARHDSLAGTPQGGLASPILANVYLHELDEKMEEIRKRTERGGARKHPNPLWRKLSAQKLRLAKKGVTRTKEFRALVRQIRSIPAVEVNDPNFIRIKYLRYADDWLVGICGPRTLAEQVKEELKTFLSQRLKLTLSEEKTQITHARKEQAHFLGTRLAIGREGVQRVVTTNNGSGRPIQRRSTGSEIVMTAPRNELVKKLHAKGFCTTTGHPTTKLAWIDLDADQIIPLFNGINRGIQNYYRFADNFGHLAQIQYILKFSLVMTFAAKYKRPVGQIFKRFGKTPTIMIKAKDGKKDRRVAFYANSDWKKQRNGFQIGQEEVDRLQWSITMRTRSKLGMPCCICNSVQQVEMHHVRHIRKTGGKKPVGVNAILQMLNRKQIPVCKTCHQKIHRGDYDGLNLSDLAYNPYKREKT</sequence>
<evidence type="ECO:0000313" key="4">
    <source>
        <dbReference type="Proteomes" id="UP000612362"/>
    </source>
</evidence>
<organism evidence="2 4">
    <name type="scientific">Ktedonospora formicarum</name>
    <dbReference type="NCBI Taxonomy" id="2778364"/>
    <lineage>
        <taxon>Bacteria</taxon>
        <taxon>Bacillati</taxon>
        <taxon>Chloroflexota</taxon>
        <taxon>Ktedonobacteria</taxon>
        <taxon>Ktedonobacterales</taxon>
        <taxon>Ktedonobacteraceae</taxon>
        <taxon>Ktedonospora</taxon>
    </lineage>
</organism>
<proteinExistence type="predicted"/>
<dbReference type="SUPFAM" id="SSF56672">
    <property type="entry name" value="DNA/RNA polymerases"/>
    <property type="match status" value="1"/>
</dbReference>
<dbReference type="InterPro" id="IPR024937">
    <property type="entry name" value="Domain_X"/>
</dbReference>
<keyword evidence="4" id="KW-1185">Reference proteome</keyword>
<dbReference type="InterPro" id="IPR043502">
    <property type="entry name" value="DNA/RNA_pol_sf"/>
</dbReference>
<dbReference type="CDD" id="cd01651">
    <property type="entry name" value="RT_G2_intron"/>
    <property type="match status" value="1"/>
</dbReference>
<comment type="caution">
    <text evidence="2">The sequence shown here is derived from an EMBL/GenBank/DDBJ whole genome shotgun (WGS) entry which is preliminary data.</text>
</comment>
<protein>
    <submittedName>
        <fullName evidence="2">Maturase</fullName>
    </submittedName>
</protein>